<evidence type="ECO:0000313" key="3">
    <source>
        <dbReference type="Proteomes" id="UP001190700"/>
    </source>
</evidence>
<comment type="caution">
    <text evidence="2">The sequence shown here is derived from an EMBL/GenBank/DDBJ whole genome shotgun (WGS) entry which is preliminary data.</text>
</comment>
<reference evidence="2 3" key="1">
    <citation type="journal article" date="2015" name="Genome Biol. Evol.">
        <title>Comparative Genomics of a Bacterivorous Green Alga Reveals Evolutionary Causalities and Consequences of Phago-Mixotrophic Mode of Nutrition.</title>
        <authorList>
            <person name="Burns J.A."/>
            <person name="Paasch A."/>
            <person name="Narechania A."/>
            <person name="Kim E."/>
        </authorList>
    </citation>
    <scope>NUCLEOTIDE SEQUENCE [LARGE SCALE GENOMIC DNA]</scope>
    <source>
        <strain evidence="2 3">PLY_AMNH</strain>
    </source>
</reference>
<keyword evidence="3" id="KW-1185">Reference proteome</keyword>
<gene>
    <name evidence="2" type="ORF">CYMTET_55368</name>
</gene>
<proteinExistence type="predicted"/>
<accession>A0AAE0ENQ1</accession>
<protein>
    <submittedName>
        <fullName evidence="2">Uncharacterized protein</fullName>
    </submittedName>
</protein>
<name>A0AAE0ENQ1_9CHLO</name>
<dbReference type="AlphaFoldDB" id="A0AAE0ENQ1"/>
<evidence type="ECO:0000256" key="1">
    <source>
        <dbReference type="SAM" id="MobiDB-lite"/>
    </source>
</evidence>
<organism evidence="2 3">
    <name type="scientific">Cymbomonas tetramitiformis</name>
    <dbReference type="NCBI Taxonomy" id="36881"/>
    <lineage>
        <taxon>Eukaryota</taxon>
        <taxon>Viridiplantae</taxon>
        <taxon>Chlorophyta</taxon>
        <taxon>Pyramimonadophyceae</taxon>
        <taxon>Pyramimonadales</taxon>
        <taxon>Pyramimonadaceae</taxon>
        <taxon>Cymbomonas</taxon>
    </lineage>
</organism>
<feature type="region of interest" description="Disordered" evidence="1">
    <location>
        <begin position="99"/>
        <end position="128"/>
    </location>
</feature>
<dbReference type="EMBL" id="LGRX02035499">
    <property type="protein sequence ID" value="KAK3234427.1"/>
    <property type="molecule type" value="Genomic_DNA"/>
</dbReference>
<sequence length="128" mass="13707">MWAWWWRGGSIGGGEPAPETQQQCAGRTAAEGLRRKSVADAQVWMRATQFIILSPLGQRLGILAVAWVGKLSWDQAVGGSGVMWGVGLVVEGWLDWRRSGGRDEPASGTRRQCAGGADAEGLGWLSEA</sequence>
<dbReference type="Proteomes" id="UP001190700">
    <property type="component" value="Unassembled WGS sequence"/>
</dbReference>
<evidence type="ECO:0000313" key="2">
    <source>
        <dbReference type="EMBL" id="KAK3234427.1"/>
    </source>
</evidence>